<keyword evidence="2" id="KW-1185">Reference proteome</keyword>
<dbReference type="AlphaFoldDB" id="A0A9N9I844"/>
<accession>A0A9N9I844</accession>
<comment type="caution">
    <text evidence="1">The sequence shown here is derived from an EMBL/GenBank/DDBJ whole genome shotgun (WGS) entry which is preliminary data.</text>
</comment>
<protein>
    <submittedName>
        <fullName evidence="1">28565_t:CDS:1</fullName>
    </submittedName>
</protein>
<gene>
    <name evidence="1" type="ORF">DERYTH_LOCUS14704</name>
</gene>
<evidence type="ECO:0000313" key="1">
    <source>
        <dbReference type="EMBL" id="CAG8725782.1"/>
    </source>
</evidence>
<dbReference type="Proteomes" id="UP000789405">
    <property type="component" value="Unassembled WGS sequence"/>
</dbReference>
<reference evidence="1" key="1">
    <citation type="submission" date="2021-06" db="EMBL/GenBank/DDBJ databases">
        <authorList>
            <person name="Kallberg Y."/>
            <person name="Tangrot J."/>
            <person name="Rosling A."/>
        </authorList>
    </citation>
    <scope>NUCLEOTIDE SEQUENCE</scope>
    <source>
        <strain evidence="1">MA453B</strain>
    </source>
</reference>
<dbReference type="EMBL" id="CAJVPY010011292">
    <property type="protein sequence ID" value="CAG8725782.1"/>
    <property type="molecule type" value="Genomic_DNA"/>
</dbReference>
<proteinExistence type="predicted"/>
<organism evidence="1 2">
    <name type="scientific">Dentiscutata erythropus</name>
    <dbReference type="NCBI Taxonomy" id="1348616"/>
    <lineage>
        <taxon>Eukaryota</taxon>
        <taxon>Fungi</taxon>
        <taxon>Fungi incertae sedis</taxon>
        <taxon>Mucoromycota</taxon>
        <taxon>Glomeromycotina</taxon>
        <taxon>Glomeromycetes</taxon>
        <taxon>Diversisporales</taxon>
        <taxon>Gigasporaceae</taxon>
        <taxon>Dentiscutata</taxon>
    </lineage>
</organism>
<feature type="non-terminal residue" evidence="1">
    <location>
        <position position="54"/>
    </location>
</feature>
<name>A0A9N9I844_9GLOM</name>
<evidence type="ECO:0000313" key="2">
    <source>
        <dbReference type="Proteomes" id="UP000789405"/>
    </source>
</evidence>
<sequence length="54" mass="6054">MNPRNVGGAGTINADDGYFISNNFVFNVIDGHYAIVYFPYWKFIKFSSGSVIQT</sequence>